<reference evidence="2" key="1">
    <citation type="journal article" date="2020" name="Stud. Mycol.">
        <title>101 Dothideomycetes genomes: a test case for predicting lifestyles and emergence of pathogens.</title>
        <authorList>
            <person name="Haridas S."/>
            <person name="Albert R."/>
            <person name="Binder M."/>
            <person name="Bloem J."/>
            <person name="Labutti K."/>
            <person name="Salamov A."/>
            <person name="Andreopoulos B."/>
            <person name="Baker S."/>
            <person name="Barry K."/>
            <person name="Bills G."/>
            <person name="Bluhm B."/>
            <person name="Cannon C."/>
            <person name="Castanera R."/>
            <person name="Culley D."/>
            <person name="Daum C."/>
            <person name="Ezra D."/>
            <person name="Gonzalez J."/>
            <person name="Henrissat B."/>
            <person name="Kuo A."/>
            <person name="Liang C."/>
            <person name="Lipzen A."/>
            <person name="Lutzoni F."/>
            <person name="Magnuson J."/>
            <person name="Mondo S."/>
            <person name="Nolan M."/>
            <person name="Ohm R."/>
            <person name="Pangilinan J."/>
            <person name="Park H.-J."/>
            <person name="Ramirez L."/>
            <person name="Alfaro M."/>
            <person name="Sun H."/>
            <person name="Tritt A."/>
            <person name="Yoshinaga Y."/>
            <person name="Zwiers L.-H."/>
            <person name="Turgeon B."/>
            <person name="Goodwin S."/>
            <person name="Spatafora J."/>
            <person name="Crous P."/>
            <person name="Grigoriev I."/>
        </authorList>
    </citation>
    <scope>NUCLEOTIDE SEQUENCE</scope>
    <source>
        <strain evidence="2">CBS 690.94</strain>
    </source>
</reference>
<dbReference type="AlphaFoldDB" id="A0A9P4UFE1"/>
<keyword evidence="3" id="KW-1185">Reference proteome</keyword>
<evidence type="ECO:0000313" key="3">
    <source>
        <dbReference type="Proteomes" id="UP000799764"/>
    </source>
</evidence>
<comment type="caution">
    <text evidence="2">The sequence shown here is derived from an EMBL/GenBank/DDBJ whole genome shotgun (WGS) entry which is preliminary data.</text>
</comment>
<dbReference type="Proteomes" id="UP000799764">
    <property type="component" value="Unassembled WGS sequence"/>
</dbReference>
<accession>A0A9P4UFE1</accession>
<sequence>MFTERRASQHYRFRLFYFSSTQRLPGWDLRPSLEGTPRSLLGCLEALQKFLAPLSRSSCALVILRPHCTSKIHGRLRRRLILRPLESFPSSSSSPAACACACILYPVSCIRTRPLFISQADTHSPAACPLSARAPQPCQHPSTSPGQFRPHRRRRRLAHHHHLPGPTVTPSCGTGFAHAQLHRPLRLSFTAVAAILLHFTHRGAFCARHTPSLTILRAPS</sequence>
<dbReference type="EMBL" id="MU001496">
    <property type="protein sequence ID" value="KAF2447413.1"/>
    <property type="molecule type" value="Genomic_DNA"/>
</dbReference>
<gene>
    <name evidence="2" type="ORF">P171DRAFT_224537</name>
</gene>
<evidence type="ECO:0000313" key="2">
    <source>
        <dbReference type="EMBL" id="KAF2447413.1"/>
    </source>
</evidence>
<evidence type="ECO:0000256" key="1">
    <source>
        <dbReference type="SAM" id="MobiDB-lite"/>
    </source>
</evidence>
<name>A0A9P4UFE1_9PLEO</name>
<feature type="region of interest" description="Disordered" evidence="1">
    <location>
        <begin position="133"/>
        <end position="153"/>
    </location>
</feature>
<proteinExistence type="predicted"/>
<organism evidence="2 3">
    <name type="scientific">Karstenula rhodostoma CBS 690.94</name>
    <dbReference type="NCBI Taxonomy" id="1392251"/>
    <lineage>
        <taxon>Eukaryota</taxon>
        <taxon>Fungi</taxon>
        <taxon>Dikarya</taxon>
        <taxon>Ascomycota</taxon>
        <taxon>Pezizomycotina</taxon>
        <taxon>Dothideomycetes</taxon>
        <taxon>Pleosporomycetidae</taxon>
        <taxon>Pleosporales</taxon>
        <taxon>Massarineae</taxon>
        <taxon>Didymosphaeriaceae</taxon>
        <taxon>Karstenula</taxon>
    </lineage>
</organism>
<protein>
    <submittedName>
        <fullName evidence="2">Uncharacterized protein</fullName>
    </submittedName>
</protein>